<protein>
    <recommendedName>
        <fullName evidence="4">Hydrogenase assembly protein HypC</fullName>
    </recommendedName>
</protein>
<dbReference type="SUPFAM" id="SSF159127">
    <property type="entry name" value="HupF/HypC-like"/>
    <property type="match status" value="1"/>
</dbReference>
<dbReference type="Pfam" id="PF01455">
    <property type="entry name" value="HupF_HypC"/>
    <property type="match status" value="1"/>
</dbReference>
<reference evidence="2 3" key="1">
    <citation type="journal article" date="2016" name="Nat. Commun.">
        <title>Thousands of microbial genomes shed light on interconnected biogeochemical processes in an aquifer system.</title>
        <authorList>
            <person name="Anantharaman K."/>
            <person name="Brown C.T."/>
            <person name="Hug L.A."/>
            <person name="Sharon I."/>
            <person name="Castelle C.J."/>
            <person name="Probst A.J."/>
            <person name="Thomas B.C."/>
            <person name="Singh A."/>
            <person name="Wilkins M.J."/>
            <person name="Karaoz U."/>
            <person name="Brodie E.L."/>
            <person name="Williams K.H."/>
            <person name="Hubbard S.S."/>
            <person name="Banfield J.F."/>
        </authorList>
    </citation>
    <scope>NUCLEOTIDE SEQUENCE [LARGE SCALE GENOMIC DNA]</scope>
</reference>
<dbReference type="EMBL" id="MFIZ01000005">
    <property type="protein sequence ID" value="OGG12032.1"/>
    <property type="molecule type" value="Genomic_DNA"/>
</dbReference>
<name>A0A1F5ZIT2_9BACT</name>
<dbReference type="Gene3D" id="2.30.30.140">
    <property type="match status" value="1"/>
</dbReference>
<gene>
    <name evidence="2" type="ORF">A2Z00_03295</name>
</gene>
<evidence type="ECO:0000256" key="1">
    <source>
        <dbReference type="ARBA" id="ARBA00006018"/>
    </source>
</evidence>
<dbReference type="AlphaFoldDB" id="A0A1F5ZIT2"/>
<proteinExistence type="inferred from homology"/>
<accession>A0A1F5ZIT2</accession>
<comment type="caution">
    <text evidence="2">The sequence shown here is derived from an EMBL/GenBank/DDBJ whole genome shotgun (WGS) entry which is preliminary data.</text>
</comment>
<evidence type="ECO:0008006" key="4">
    <source>
        <dbReference type="Google" id="ProtNLM"/>
    </source>
</evidence>
<comment type="similarity">
    <text evidence="1">Belongs to the HupF/HypC family.</text>
</comment>
<organism evidence="2 3">
    <name type="scientific">Candidatus Gottesmanbacteria bacterium RBG_13_45_10</name>
    <dbReference type="NCBI Taxonomy" id="1798370"/>
    <lineage>
        <taxon>Bacteria</taxon>
        <taxon>Candidatus Gottesmaniibacteriota</taxon>
    </lineage>
</organism>
<dbReference type="InterPro" id="IPR001109">
    <property type="entry name" value="Hydrogenase_HupF/HypC"/>
</dbReference>
<sequence>MCLSLPLQVKQVNGKTAQMADGRTIRLGPIGDIKPGDYLEVYADIGLAKIDARDVDSIREARKGRG</sequence>
<evidence type="ECO:0000313" key="2">
    <source>
        <dbReference type="EMBL" id="OGG12032.1"/>
    </source>
</evidence>
<dbReference type="Proteomes" id="UP000177268">
    <property type="component" value="Unassembled WGS sequence"/>
</dbReference>
<dbReference type="STRING" id="1798370.A2Z00_03295"/>
<evidence type="ECO:0000313" key="3">
    <source>
        <dbReference type="Proteomes" id="UP000177268"/>
    </source>
</evidence>